<keyword evidence="13" id="KW-1003">Cell membrane</keyword>
<evidence type="ECO:0000256" key="12">
    <source>
        <dbReference type="ARBA" id="ARBA00037847"/>
    </source>
</evidence>
<dbReference type="AlphaFoldDB" id="A0A1G9RLK5"/>
<keyword evidence="6 13" id="KW-1133">Transmembrane helix</keyword>
<evidence type="ECO:0000256" key="11">
    <source>
        <dbReference type="ARBA" id="ARBA00025614"/>
    </source>
</evidence>
<evidence type="ECO:0000256" key="13">
    <source>
        <dbReference type="HAMAP-Rule" id="MF_01398"/>
    </source>
</evidence>
<keyword evidence="3 13" id="KW-0138">CF(0)</keyword>
<dbReference type="PANTHER" id="PTHR33445:SF1">
    <property type="entry name" value="ATP SYNTHASE SUBUNIT B"/>
    <property type="match status" value="1"/>
</dbReference>
<dbReference type="HAMAP" id="MF_01398">
    <property type="entry name" value="ATP_synth_b_bprime"/>
    <property type="match status" value="1"/>
</dbReference>
<dbReference type="PANTHER" id="PTHR33445">
    <property type="entry name" value="ATP SYNTHASE SUBUNIT B', CHLOROPLASTIC"/>
    <property type="match status" value="1"/>
</dbReference>
<evidence type="ECO:0000256" key="14">
    <source>
        <dbReference type="RuleBase" id="RU003848"/>
    </source>
</evidence>
<feature type="transmembrane region" description="Helical" evidence="13">
    <location>
        <begin position="53"/>
        <end position="72"/>
    </location>
</feature>
<keyword evidence="9 13" id="KW-0066">ATP synthesis</keyword>
<reference evidence="15 16" key="1">
    <citation type="submission" date="2016-10" db="EMBL/GenBank/DDBJ databases">
        <authorList>
            <person name="de Groot N.N."/>
        </authorList>
    </citation>
    <scope>NUCLEOTIDE SEQUENCE [LARGE SCALE GENOMIC DNA]</scope>
    <source>
        <strain evidence="15 16">DSM 16077</strain>
    </source>
</reference>
<dbReference type="Pfam" id="PF00430">
    <property type="entry name" value="ATP-synt_B"/>
    <property type="match status" value="1"/>
</dbReference>
<keyword evidence="8 13" id="KW-0472">Membrane</keyword>
<dbReference type="RefSeq" id="WP_091769188.1">
    <property type="nucleotide sequence ID" value="NZ_FNHG01000007.1"/>
</dbReference>
<keyword evidence="16" id="KW-1185">Reference proteome</keyword>
<accession>A0A1G9RLK5</accession>
<dbReference type="Proteomes" id="UP000199759">
    <property type="component" value="Unassembled WGS sequence"/>
</dbReference>
<evidence type="ECO:0000256" key="2">
    <source>
        <dbReference type="ARBA" id="ARBA00022448"/>
    </source>
</evidence>
<dbReference type="CDD" id="cd06503">
    <property type="entry name" value="ATP-synt_Fo_b"/>
    <property type="match status" value="1"/>
</dbReference>
<comment type="function">
    <text evidence="10 13">F(1)F(0) ATP synthase produces ATP from ADP in the presence of a proton or sodium gradient. F-type ATPases consist of two structural domains, F(1) containing the extramembraneous catalytic core and F(0) containing the membrane proton channel, linked together by a central stalk and a peripheral stalk. During catalysis, ATP synthesis in the catalytic domain of F(1) is coupled via a rotary mechanism of the central stalk subunits to proton translocation.</text>
</comment>
<dbReference type="GO" id="GO:0045259">
    <property type="term" value="C:proton-transporting ATP synthase complex"/>
    <property type="evidence" value="ECO:0007669"/>
    <property type="project" value="UniProtKB-KW"/>
</dbReference>
<evidence type="ECO:0000256" key="10">
    <source>
        <dbReference type="ARBA" id="ARBA00025198"/>
    </source>
</evidence>
<dbReference type="GO" id="GO:0005886">
    <property type="term" value="C:plasma membrane"/>
    <property type="evidence" value="ECO:0007669"/>
    <property type="project" value="UniProtKB-SubCell"/>
</dbReference>
<evidence type="ECO:0000256" key="8">
    <source>
        <dbReference type="ARBA" id="ARBA00023136"/>
    </source>
</evidence>
<comment type="similarity">
    <text evidence="1 13 14">Belongs to the ATPase B chain family.</text>
</comment>
<gene>
    <name evidence="13" type="primary">atpF</name>
    <name evidence="15" type="ORF">SAMN04488568_10745</name>
</gene>
<proteinExistence type="inferred from homology"/>
<evidence type="ECO:0000313" key="16">
    <source>
        <dbReference type="Proteomes" id="UP000199759"/>
    </source>
</evidence>
<evidence type="ECO:0000256" key="3">
    <source>
        <dbReference type="ARBA" id="ARBA00022547"/>
    </source>
</evidence>
<dbReference type="GO" id="GO:0012505">
    <property type="term" value="C:endomembrane system"/>
    <property type="evidence" value="ECO:0007669"/>
    <property type="project" value="UniProtKB-SubCell"/>
</dbReference>
<comment type="function">
    <text evidence="11">Component of the F(0) channel, it forms part of the peripheral stalk, linking F(1) to F(0). The b'-subunit is a diverged and duplicated form of b found in plants and photosynthetic bacteria.</text>
</comment>
<organism evidence="15 16">
    <name type="scientific">Maricaulis salignorans</name>
    <dbReference type="NCBI Taxonomy" id="144026"/>
    <lineage>
        <taxon>Bacteria</taxon>
        <taxon>Pseudomonadati</taxon>
        <taxon>Pseudomonadota</taxon>
        <taxon>Alphaproteobacteria</taxon>
        <taxon>Maricaulales</taxon>
        <taxon>Maricaulaceae</taxon>
        <taxon>Maricaulis</taxon>
    </lineage>
</organism>
<evidence type="ECO:0000256" key="9">
    <source>
        <dbReference type="ARBA" id="ARBA00023310"/>
    </source>
</evidence>
<evidence type="ECO:0000256" key="4">
    <source>
        <dbReference type="ARBA" id="ARBA00022692"/>
    </source>
</evidence>
<dbReference type="InterPro" id="IPR002146">
    <property type="entry name" value="ATP_synth_b/b'su_bac/chlpt"/>
</dbReference>
<dbReference type="STRING" id="144026.SAMN04488568_10745"/>
<dbReference type="InterPro" id="IPR050059">
    <property type="entry name" value="ATP_synthase_B_chain"/>
</dbReference>
<dbReference type="GO" id="GO:0046933">
    <property type="term" value="F:proton-transporting ATP synthase activity, rotational mechanism"/>
    <property type="evidence" value="ECO:0007669"/>
    <property type="project" value="UniProtKB-UniRule"/>
</dbReference>
<dbReference type="EMBL" id="FNHG01000007">
    <property type="protein sequence ID" value="SDM23305.1"/>
    <property type="molecule type" value="Genomic_DNA"/>
</dbReference>
<keyword evidence="2 13" id="KW-0813">Transport</keyword>
<protein>
    <recommendedName>
        <fullName evidence="13">ATP synthase subunit b</fullName>
    </recommendedName>
    <alternativeName>
        <fullName evidence="13">ATP synthase F(0) sector subunit b</fullName>
    </alternativeName>
    <alternativeName>
        <fullName evidence="13">ATPase subunit I</fullName>
    </alternativeName>
    <alternativeName>
        <fullName evidence="13">F-type ATPase subunit b</fullName>
        <shortName evidence="13">F-ATPase subunit b</shortName>
    </alternativeName>
</protein>
<name>A0A1G9RLK5_9PROT</name>
<comment type="subunit">
    <text evidence="13">F-type ATPases have 2 components, F(1) - the catalytic core - and F(0) - the membrane proton channel. F(1) has five subunits: alpha(3), beta(3), gamma(1), delta(1), epsilon(1). F(0) has three main subunits: a(1), b(2) and c(10-14). The alpha and beta chains form an alternating ring which encloses part of the gamma chain. F(1) is attached to F(0) by a central stalk formed by the gamma and epsilon chains, while a peripheral stalk is formed by the delta and b chains.</text>
</comment>
<evidence type="ECO:0000256" key="7">
    <source>
        <dbReference type="ARBA" id="ARBA00023065"/>
    </source>
</evidence>
<dbReference type="OrthoDB" id="9805716at2"/>
<evidence type="ECO:0000256" key="6">
    <source>
        <dbReference type="ARBA" id="ARBA00022989"/>
    </source>
</evidence>
<keyword evidence="4 13" id="KW-0812">Transmembrane</keyword>
<evidence type="ECO:0000256" key="1">
    <source>
        <dbReference type="ARBA" id="ARBA00005513"/>
    </source>
</evidence>
<evidence type="ECO:0000313" key="15">
    <source>
        <dbReference type="EMBL" id="SDM23305.1"/>
    </source>
</evidence>
<keyword evidence="7 13" id="KW-0406">Ion transport</keyword>
<dbReference type="Gene3D" id="6.10.250.1580">
    <property type="match status" value="1"/>
</dbReference>
<dbReference type="GO" id="GO:0046961">
    <property type="term" value="F:proton-transporting ATPase activity, rotational mechanism"/>
    <property type="evidence" value="ECO:0007669"/>
    <property type="project" value="TreeGrafter"/>
</dbReference>
<sequence>MINFSESTWLVGQAQPHGEASSDPAHAVVEHAAEAHASGGLPQLDVSTWPGQLFWLAVTFTLLYLMMWKVVLPRIRNAIEERRDRIADDLDAAADLKQKADDSSAEYERLLSDARAKAHALALGNRAEVDKAMAAEAAQADLEIAKRQDAAETRIADMRTKALANVETIAVDATRAIIVQLTGTELDDKSIQSAVSDGR</sequence>
<keyword evidence="5 13" id="KW-0375">Hydrogen ion transport</keyword>
<evidence type="ECO:0000256" key="5">
    <source>
        <dbReference type="ARBA" id="ARBA00022781"/>
    </source>
</evidence>
<comment type="subcellular location">
    <subcellularLocation>
        <location evidence="13">Cell membrane</location>
        <topology evidence="13">Single-pass membrane protein</topology>
    </subcellularLocation>
    <subcellularLocation>
        <location evidence="12">Endomembrane system</location>
        <topology evidence="12">Single-pass membrane protein</topology>
    </subcellularLocation>
</comment>